<evidence type="ECO:0000313" key="8">
    <source>
        <dbReference type="EMBL" id="MCG2576675.1"/>
    </source>
</evidence>
<dbReference type="SMART" id="SM00421">
    <property type="entry name" value="HTH_LUXR"/>
    <property type="match status" value="1"/>
</dbReference>
<dbReference type="InterPro" id="IPR000792">
    <property type="entry name" value="Tscrpt_reg_LuxR_C"/>
</dbReference>
<proteinExistence type="predicted"/>
<feature type="domain" description="HTH luxR-type" evidence="6">
    <location>
        <begin position="141"/>
        <end position="206"/>
    </location>
</feature>
<accession>A0ABS9K0J0</accession>
<dbReference type="CDD" id="cd06170">
    <property type="entry name" value="LuxR_C_like"/>
    <property type="match status" value="1"/>
</dbReference>
<evidence type="ECO:0000256" key="1">
    <source>
        <dbReference type="ARBA" id="ARBA00022553"/>
    </source>
</evidence>
<protein>
    <submittedName>
        <fullName evidence="8">Response regulator transcription factor</fullName>
    </submittedName>
</protein>
<keyword evidence="1 5" id="KW-0597">Phosphoprotein</keyword>
<dbReference type="Gene3D" id="3.40.50.2300">
    <property type="match status" value="1"/>
</dbReference>
<gene>
    <name evidence="8" type="ORF">LZ012_06665</name>
</gene>
<feature type="domain" description="Response regulatory" evidence="7">
    <location>
        <begin position="9"/>
        <end position="125"/>
    </location>
</feature>
<dbReference type="PROSITE" id="PS50043">
    <property type="entry name" value="HTH_LUXR_2"/>
    <property type="match status" value="1"/>
</dbReference>
<dbReference type="PROSITE" id="PS00622">
    <property type="entry name" value="HTH_LUXR_1"/>
    <property type="match status" value="1"/>
</dbReference>
<dbReference type="PRINTS" id="PR00038">
    <property type="entry name" value="HTHLUXR"/>
</dbReference>
<organism evidence="8 9">
    <name type="scientific">Dechloromonas hankyongensis</name>
    <dbReference type="NCBI Taxonomy" id="2908002"/>
    <lineage>
        <taxon>Bacteria</taxon>
        <taxon>Pseudomonadati</taxon>
        <taxon>Pseudomonadota</taxon>
        <taxon>Betaproteobacteria</taxon>
        <taxon>Rhodocyclales</taxon>
        <taxon>Azonexaceae</taxon>
        <taxon>Dechloromonas</taxon>
    </lineage>
</organism>
<dbReference type="InterPro" id="IPR016032">
    <property type="entry name" value="Sig_transdc_resp-reg_C-effctor"/>
</dbReference>
<dbReference type="Pfam" id="PF00072">
    <property type="entry name" value="Response_reg"/>
    <property type="match status" value="1"/>
</dbReference>
<dbReference type="CDD" id="cd17535">
    <property type="entry name" value="REC_NarL-like"/>
    <property type="match status" value="1"/>
</dbReference>
<keyword evidence="4" id="KW-0804">Transcription</keyword>
<evidence type="ECO:0000256" key="3">
    <source>
        <dbReference type="ARBA" id="ARBA00023125"/>
    </source>
</evidence>
<comment type="caution">
    <text evidence="8">The sequence shown here is derived from an EMBL/GenBank/DDBJ whole genome shotgun (WGS) entry which is preliminary data.</text>
</comment>
<feature type="modified residue" description="4-aspartylphosphate" evidence="5">
    <location>
        <position position="60"/>
    </location>
</feature>
<dbReference type="Pfam" id="PF00196">
    <property type="entry name" value="GerE"/>
    <property type="match status" value="1"/>
</dbReference>
<dbReference type="InterPro" id="IPR001789">
    <property type="entry name" value="Sig_transdc_resp-reg_receiver"/>
</dbReference>
<evidence type="ECO:0000259" key="6">
    <source>
        <dbReference type="PROSITE" id="PS50043"/>
    </source>
</evidence>
<dbReference type="RefSeq" id="WP_275708875.1">
    <property type="nucleotide sequence ID" value="NZ_JAKLTN010000001.1"/>
</dbReference>
<dbReference type="SUPFAM" id="SSF52172">
    <property type="entry name" value="CheY-like"/>
    <property type="match status" value="1"/>
</dbReference>
<evidence type="ECO:0000313" key="9">
    <source>
        <dbReference type="Proteomes" id="UP001165384"/>
    </source>
</evidence>
<evidence type="ECO:0000256" key="5">
    <source>
        <dbReference type="PROSITE-ProRule" id="PRU00169"/>
    </source>
</evidence>
<keyword evidence="2" id="KW-0805">Transcription regulation</keyword>
<reference evidence="8" key="1">
    <citation type="submission" date="2022-01" db="EMBL/GenBank/DDBJ databases">
        <authorList>
            <person name="Jo J.-H."/>
            <person name="Im W.-T."/>
        </authorList>
    </citation>
    <scope>NUCLEOTIDE SEQUENCE</scope>
    <source>
        <strain evidence="8">XY25</strain>
    </source>
</reference>
<dbReference type="SUPFAM" id="SSF46894">
    <property type="entry name" value="C-terminal effector domain of the bipartite response regulators"/>
    <property type="match status" value="1"/>
</dbReference>
<keyword evidence="3" id="KW-0238">DNA-binding</keyword>
<evidence type="ECO:0000256" key="4">
    <source>
        <dbReference type="ARBA" id="ARBA00023163"/>
    </source>
</evidence>
<dbReference type="InterPro" id="IPR011006">
    <property type="entry name" value="CheY-like_superfamily"/>
</dbReference>
<dbReference type="InterPro" id="IPR039420">
    <property type="entry name" value="WalR-like"/>
</dbReference>
<dbReference type="EMBL" id="JAKLTN010000001">
    <property type="protein sequence ID" value="MCG2576675.1"/>
    <property type="molecule type" value="Genomic_DNA"/>
</dbReference>
<dbReference type="PANTHER" id="PTHR43214:SF41">
    <property type="entry name" value="NITRATE_NITRITE RESPONSE REGULATOR PROTEIN NARP"/>
    <property type="match status" value="1"/>
</dbReference>
<evidence type="ECO:0000256" key="2">
    <source>
        <dbReference type="ARBA" id="ARBA00023015"/>
    </source>
</evidence>
<dbReference type="InterPro" id="IPR058245">
    <property type="entry name" value="NreC/VraR/RcsB-like_REC"/>
</dbReference>
<sequence length="210" mass="22260">MTTQPETIRVAIVDDHPFVRDGVRICIESLPGLSVIGEAGDAQAGEQLIRDQRPDLALIDIGLRGESGLDLIGRLAGGDLPTRLVVLTMYDSPEYVAKAMAAGARAYVLKDAPATELFAAIEAVLAGGSYYSSGVLPLASPAAAPALLTHREKEVLAILAEGANNKQIAAQLGMSVRTVETHRLNIKRKVGIEGTSALLKYAFSRAWEQA</sequence>
<name>A0ABS9K0J0_9RHOO</name>
<keyword evidence="9" id="KW-1185">Reference proteome</keyword>
<dbReference type="PANTHER" id="PTHR43214">
    <property type="entry name" value="TWO-COMPONENT RESPONSE REGULATOR"/>
    <property type="match status" value="1"/>
</dbReference>
<dbReference type="SMART" id="SM00448">
    <property type="entry name" value="REC"/>
    <property type="match status" value="1"/>
</dbReference>
<dbReference type="Proteomes" id="UP001165384">
    <property type="component" value="Unassembled WGS sequence"/>
</dbReference>
<evidence type="ECO:0000259" key="7">
    <source>
        <dbReference type="PROSITE" id="PS50110"/>
    </source>
</evidence>
<dbReference type="PROSITE" id="PS50110">
    <property type="entry name" value="RESPONSE_REGULATORY"/>
    <property type="match status" value="1"/>
</dbReference>